<proteinExistence type="predicted"/>
<evidence type="ECO:0008006" key="3">
    <source>
        <dbReference type="Google" id="ProtNLM"/>
    </source>
</evidence>
<dbReference type="PANTHER" id="PTHR43441">
    <property type="entry name" value="RIBOSOMAL-PROTEIN-SERINE ACETYLTRANSFERASE"/>
    <property type="match status" value="1"/>
</dbReference>
<evidence type="ECO:0000313" key="1">
    <source>
        <dbReference type="EMBL" id="VVC76767.1"/>
    </source>
</evidence>
<dbReference type="OrthoDB" id="5295305at2"/>
<organism evidence="1 2">
    <name type="scientific">Aquicella siphonis</name>
    <dbReference type="NCBI Taxonomy" id="254247"/>
    <lineage>
        <taxon>Bacteria</taxon>
        <taxon>Pseudomonadati</taxon>
        <taxon>Pseudomonadota</taxon>
        <taxon>Gammaproteobacteria</taxon>
        <taxon>Legionellales</taxon>
        <taxon>Coxiellaceae</taxon>
        <taxon>Aquicella</taxon>
    </lineage>
</organism>
<dbReference type="InterPro" id="IPR051908">
    <property type="entry name" value="Ribosomal_N-acetyltransferase"/>
</dbReference>
<dbReference type="InterPro" id="IPR016181">
    <property type="entry name" value="Acyl_CoA_acyltransferase"/>
</dbReference>
<keyword evidence="2" id="KW-1185">Reference proteome</keyword>
<dbReference type="KEGG" id="asip:AQUSIP_20930"/>
<dbReference type="SUPFAM" id="SSF55729">
    <property type="entry name" value="Acyl-CoA N-acyltransferases (Nat)"/>
    <property type="match status" value="1"/>
</dbReference>
<name>A0A5E4PK07_9COXI</name>
<gene>
    <name evidence="1" type="ORF">AQUSIP_20930</name>
</gene>
<protein>
    <recommendedName>
        <fullName evidence="3">N-acetyltransferase domain-containing protein</fullName>
    </recommendedName>
</protein>
<dbReference type="Gene3D" id="3.40.630.30">
    <property type="match status" value="1"/>
</dbReference>
<dbReference type="EMBL" id="LR699119">
    <property type="protein sequence ID" value="VVC76767.1"/>
    <property type="molecule type" value="Genomic_DNA"/>
</dbReference>
<dbReference type="Proteomes" id="UP000324194">
    <property type="component" value="Chromosome 1"/>
</dbReference>
<sequence length="115" mass="13043">MEPIEVNKHAFKLFDVLGIDNQGESWIYLPYDPFETFNEFKDWLAKTMSDNGTLLYAILDVKTQDLIGMSGYLRMNPEHGVIEIGHLHFSALLKQTSLATEAISIKHNISSKTAQ</sequence>
<reference evidence="1 2" key="1">
    <citation type="submission" date="2019-08" db="EMBL/GenBank/DDBJ databases">
        <authorList>
            <person name="Guy L."/>
        </authorList>
    </citation>
    <scope>NUCLEOTIDE SEQUENCE [LARGE SCALE GENOMIC DNA]</scope>
    <source>
        <strain evidence="1 2">SGT-108</strain>
    </source>
</reference>
<accession>A0A5E4PK07</accession>
<dbReference type="AlphaFoldDB" id="A0A5E4PK07"/>
<dbReference type="GO" id="GO:0005737">
    <property type="term" value="C:cytoplasm"/>
    <property type="evidence" value="ECO:0007669"/>
    <property type="project" value="TreeGrafter"/>
</dbReference>
<evidence type="ECO:0000313" key="2">
    <source>
        <dbReference type="Proteomes" id="UP000324194"/>
    </source>
</evidence>
<dbReference type="GO" id="GO:0008999">
    <property type="term" value="F:protein-N-terminal-alanine acetyltransferase activity"/>
    <property type="evidence" value="ECO:0007669"/>
    <property type="project" value="TreeGrafter"/>
</dbReference>
<dbReference type="GO" id="GO:1990189">
    <property type="term" value="F:protein N-terminal-serine acetyltransferase activity"/>
    <property type="evidence" value="ECO:0007669"/>
    <property type="project" value="TreeGrafter"/>
</dbReference>
<dbReference type="PANTHER" id="PTHR43441:SF2">
    <property type="entry name" value="FAMILY ACETYLTRANSFERASE, PUTATIVE (AFU_ORTHOLOGUE AFUA_7G00850)-RELATED"/>
    <property type="match status" value="1"/>
</dbReference>
<dbReference type="RefSeq" id="WP_148340065.1">
    <property type="nucleotide sequence ID" value="NZ_LR699119.1"/>
</dbReference>